<dbReference type="InterPro" id="IPR039261">
    <property type="entry name" value="FNR_nucleotide-bd"/>
</dbReference>
<dbReference type="InterPro" id="IPR017938">
    <property type="entry name" value="Riboflavin_synthase-like_b-brl"/>
</dbReference>
<name>A0ABX8GE05_EXIAC</name>
<gene>
    <name evidence="1" type="ORF">KKI46_06825</name>
</gene>
<dbReference type="GeneID" id="88811383"/>
<sequence length="231" mass="26339">MQIDWLPLEQVTQEGEHTYTFHLQRPDNFVWEEGAHTHMALEGFNAGEKPNRSLIRHMSISTLPHEGTIGITTRIKPECSVFKQTLRQLKLGEKIALFKTHSNIPLRREHRSVYLLSAGVGLATFRPIILQHQADRSGIPHMHSLNVDSAQTELFKTQLPSHEQFSPAYVESRAAYYDAVKAMTADKDGLFYIVGSDEFLRDTIDVLRVANIPAAQIMLDKRQDQLDTFFV</sequence>
<dbReference type="RefSeq" id="WP_069940455.1">
    <property type="nucleotide sequence ID" value="NZ_CP075897.1"/>
</dbReference>
<dbReference type="Gene3D" id="2.40.30.10">
    <property type="entry name" value="Translation factors"/>
    <property type="match status" value="1"/>
</dbReference>
<dbReference type="Proteomes" id="UP000679498">
    <property type="component" value="Chromosome"/>
</dbReference>
<dbReference type="SUPFAM" id="SSF63380">
    <property type="entry name" value="Riboflavin synthase domain-like"/>
    <property type="match status" value="1"/>
</dbReference>
<dbReference type="Gene3D" id="3.40.50.80">
    <property type="entry name" value="Nucleotide-binding domain of ferredoxin-NADP reductase (FNR) module"/>
    <property type="match status" value="1"/>
</dbReference>
<evidence type="ECO:0000313" key="2">
    <source>
        <dbReference type="Proteomes" id="UP000679498"/>
    </source>
</evidence>
<dbReference type="EMBL" id="CP075897">
    <property type="protein sequence ID" value="QWB31357.1"/>
    <property type="molecule type" value="Genomic_DNA"/>
</dbReference>
<protein>
    <submittedName>
        <fullName evidence="1">Dihydropteridine reductase</fullName>
    </submittedName>
</protein>
<keyword evidence="2" id="KW-1185">Reference proteome</keyword>
<organism evidence="1 2">
    <name type="scientific">Exiguobacterium acetylicum</name>
    <name type="common">Brevibacterium acetylicum</name>
    <dbReference type="NCBI Taxonomy" id="41170"/>
    <lineage>
        <taxon>Bacteria</taxon>
        <taxon>Bacillati</taxon>
        <taxon>Bacillota</taxon>
        <taxon>Bacilli</taxon>
        <taxon>Bacillales</taxon>
        <taxon>Bacillales Family XII. Incertae Sedis</taxon>
        <taxon>Exiguobacterium</taxon>
    </lineage>
</organism>
<accession>A0ABX8GE05</accession>
<evidence type="ECO:0000313" key="1">
    <source>
        <dbReference type="EMBL" id="QWB31357.1"/>
    </source>
</evidence>
<dbReference type="SUPFAM" id="SSF52343">
    <property type="entry name" value="Ferredoxin reductase-like, C-terminal NADP-linked domain"/>
    <property type="match status" value="1"/>
</dbReference>
<reference evidence="1 2" key="1">
    <citation type="submission" date="2021-05" db="EMBL/GenBank/DDBJ databases">
        <title>Biocontrol using Exiguobacterium acetylicum SI17 against litchi downy blight caused by Peronophythora litchii.</title>
        <authorList>
            <person name="Zheng L."/>
        </authorList>
    </citation>
    <scope>NUCLEOTIDE SEQUENCE [LARGE SCALE GENOMIC DNA]</scope>
    <source>
        <strain evidence="1 2">SI17</strain>
    </source>
</reference>
<proteinExistence type="predicted"/>